<evidence type="ECO:0000313" key="1">
    <source>
        <dbReference type="EMBL" id="CBF81164.1"/>
    </source>
</evidence>
<reference evidence="2" key="1">
    <citation type="journal article" date="2005" name="Nature">
        <title>Sequencing of Aspergillus nidulans and comparative analysis with A. fumigatus and A. oryzae.</title>
        <authorList>
            <person name="Galagan J.E."/>
            <person name="Calvo S.E."/>
            <person name="Cuomo C."/>
            <person name="Ma L.J."/>
            <person name="Wortman J.R."/>
            <person name="Batzoglou S."/>
            <person name="Lee S.I."/>
            <person name="Basturkmen M."/>
            <person name="Spevak C.C."/>
            <person name="Clutterbuck J."/>
            <person name="Kapitonov V."/>
            <person name="Jurka J."/>
            <person name="Scazzocchio C."/>
            <person name="Farman M."/>
            <person name="Butler J."/>
            <person name="Purcell S."/>
            <person name="Harris S."/>
            <person name="Braus G.H."/>
            <person name="Draht O."/>
            <person name="Busch S."/>
            <person name="D'Enfert C."/>
            <person name="Bouchier C."/>
            <person name="Goldman G.H."/>
            <person name="Bell-Pedersen D."/>
            <person name="Griffiths-Jones S."/>
            <person name="Doonan J.H."/>
            <person name="Yu J."/>
            <person name="Vienken K."/>
            <person name="Pain A."/>
            <person name="Freitag M."/>
            <person name="Selker E.U."/>
            <person name="Archer D.B."/>
            <person name="Penalva M.A."/>
            <person name="Oakley B.R."/>
            <person name="Momany M."/>
            <person name="Tanaka T."/>
            <person name="Kumagai T."/>
            <person name="Asai K."/>
            <person name="Machida M."/>
            <person name="Nierman W.C."/>
            <person name="Denning D.W."/>
            <person name="Caddick M."/>
            <person name="Hynes M."/>
            <person name="Paoletti M."/>
            <person name="Fischer R."/>
            <person name="Miller B."/>
            <person name="Dyer P."/>
            <person name="Sachs M.S."/>
            <person name="Osmani S.A."/>
            <person name="Birren B.W."/>
        </authorList>
    </citation>
    <scope>NUCLEOTIDE SEQUENCE [LARGE SCALE GENOMIC DNA]</scope>
    <source>
        <strain evidence="2">FGSC A4 / ATCC 38163 / CBS 112.46 / NRRL 194 / M139</strain>
    </source>
</reference>
<dbReference type="RefSeq" id="XP_050468171.1">
    <property type="nucleotide sequence ID" value="XM_050612228.1"/>
</dbReference>
<sequence>MPEEMVAYTRTLDLSDSTEACTVLKAKNYSRPS</sequence>
<organism evidence="1 2">
    <name type="scientific">Emericella nidulans (strain FGSC A4 / ATCC 38163 / CBS 112.46 / NRRL 194 / M139)</name>
    <name type="common">Aspergillus nidulans</name>
    <dbReference type="NCBI Taxonomy" id="227321"/>
    <lineage>
        <taxon>Eukaryota</taxon>
        <taxon>Fungi</taxon>
        <taxon>Dikarya</taxon>
        <taxon>Ascomycota</taxon>
        <taxon>Pezizomycotina</taxon>
        <taxon>Eurotiomycetes</taxon>
        <taxon>Eurotiomycetidae</taxon>
        <taxon>Eurotiales</taxon>
        <taxon>Aspergillaceae</taxon>
        <taxon>Aspergillus</taxon>
        <taxon>Aspergillus subgen. Nidulantes</taxon>
    </lineage>
</organism>
<dbReference type="KEGG" id="ani:ANIA_11490"/>
<gene>
    <name evidence="1" type="ORF">ANIA_11490</name>
</gene>
<accession>C8VFC7</accession>
<reference evidence="2" key="2">
    <citation type="journal article" date="2009" name="Fungal Genet. Biol.">
        <title>The 2008 update of the Aspergillus nidulans genome annotation: a community effort.</title>
        <authorList>
            <person name="Wortman J.R."/>
            <person name="Gilsenan J.M."/>
            <person name="Joardar V."/>
            <person name="Deegan J."/>
            <person name="Clutterbuck J."/>
            <person name="Andersen M.R."/>
            <person name="Archer D."/>
            <person name="Bencina M."/>
            <person name="Braus G."/>
            <person name="Coutinho P."/>
            <person name="von Dohren H."/>
            <person name="Doonan J."/>
            <person name="Driessen A.J."/>
            <person name="Durek P."/>
            <person name="Espeso E."/>
            <person name="Fekete E."/>
            <person name="Flipphi M."/>
            <person name="Estrada C.G."/>
            <person name="Geysens S."/>
            <person name="Goldman G."/>
            <person name="de Groot P.W."/>
            <person name="Hansen K."/>
            <person name="Harris S.D."/>
            <person name="Heinekamp T."/>
            <person name="Helmstaedt K."/>
            <person name="Henrissat B."/>
            <person name="Hofmann G."/>
            <person name="Homan T."/>
            <person name="Horio T."/>
            <person name="Horiuchi H."/>
            <person name="James S."/>
            <person name="Jones M."/>
            <person name="Karaffa L."/>
            <person name="Karanyi Z."/>
            <person name="Kato M."/>
            <person name="Keller N."/>
            <person name="Kelly D.E."/>
            <person name="Kiel J.A."/>
            <person name="Kim J.M."/>
            <person name="van der Klei I.J."/>
            <person name="Klis F.M."/>
            <person name="Kovalchuk A."/>
            <person name="Krasevec N."/>
            <person name="Kubicek C.P."/>
            <person name="Liu B."/>
            <person name="Maccabe A."/>
            <person name="Meyer V."/>
            <person name="Mirabito P."/>
            <person name="Miskei M."/>
            <person name="Mos M."/>
            <person name="Mullins J."/>
            <person name="Nelson D.R."/>
            <person name="Nielsen J."/>
            <person name="Oakley B.R."/>
            <person name="Osmani S.A."/>
            <person name="Pakula T."/>
            <person name="Paszewski A."/>
            <person name="Paulsen I."/>
            <person name="Pilsyk S."/>
            <person name="Pocsi I."/>
            <person name="Punt P.J."/>
            <person name="Ram A.F."/>
            <person name="Ren Q."/>
            <person name="Robellet X."/>
            <person name="Robson G."/>
            <person name="Seiboth B."/>
            <person name="van Solingen P."/>
            <person name="Specht T."/>
            <person name="Sun J."/>
            <person name="Taheri-Talesh N."/>
            <person name="Takeshita N."/>
            <person name="Ussery D."/>
            <person name="vanKuyk P.A."/>
            <person name="Visser H."/>
            <person name="van de Vondervoort P.J."/>
            <person name="de Vries R.P."/>
            <person name="Walton J."/>
            <person name="Xiang X."/>
            <person name="Xiong Y."/>
            <person name="Zeng A.P."/>
            <person name="Brandt B.W."/>
            <person name="Cornell M.J."/>
            <person name="van den Hondel C.A."/>
            <person name="Visser J."/>
            <person name="Oliver S.G."/>
            <person name="Turner G."/>
        </authorList>
    </citation>
    <scope>GENOME REANNOTATION</scope>
    <source>
        <strain evidence="2">FGSC A4 / ATCC 38163 / CBS 112.46 / NRRL 194 / M139</strain>
    </source>
</reference>
<keyword evidence="2" id="KW-1185">Reference proteome</keyword>
<name>C8VFC7_EMENI</name>
<proteinExistence type="predicted"/>
<dbReference type="HOGENOM" id="CLU_3384741_0_0_1"/>
<protein>
    <submittedName>
        <fullName evidence="1">Uncharacterized protein</fullName>
    </submittedName>
</protein>
<dbReference type="EMBL" id="BN001305">
    <property type="protein sequence ID" value="CBF81164.1"/>
    <property type="molecule type" value="Genomic_DNA"/>
</dbReference>
<dbReference type="InParanoid" id="C8VFC7"/>
<dbReference type="GeneID" id="74897066"/>
<evidence type="ECO:0000313" key="2">
    <source>
        <dbReference type="Proteomes" id="UP000000560"/>
    </source>
</evidence>
<dbReference type="AlphaFoldDB" id="C8VFC7"/>
<dbReference type="Proteomes" id="UP000000560">
    <property type="component" value="Chromosome V"/>
</dbReference>